<keyword evidence="2" id="KW-1185">Reference proteome</keyword>
<dbReference type="AlphaFoldDB" id="A0A5B7HQ57"/>
<gene>
    <name evidence="1" type="ORF">E2C01_065644</name>
</gene>
<name>A0A5B7HQ57_PORTR</name>
<evidence type="ECO:0000313" key="1">
    <source>
        <dbReference type="EMBL" id="MPC71367.1"/>
    </source>
</evidence>
<reference evidence="1 2" key="1">
    <citation type="submission" date="2019-05" db="EMBL/GenBank/DDBJ databases">
        <title>Another draft genome of Portunus trituberculatus and its Hox gene families provides insights of decapod evolution.</title>
        <authorList>
            <person name="Jeong J.-H."/>
            <person name="Song I."/>
            <person name="Kim S."/>
            <person name="Choi T."/>
            <person name="Kim D."/>
            <person name="Ryu S."/>
            <person name="Kim W."/>
        </authorList>
    </citation>
    <scope>NUCLEOTIDE SEQUENCE [LARGE SCALE GENOMIC DNA]</scope>
    <source>
        <tissue evidence="1">Muscle</tissue>
    </source>
</reference>
<dbReference type="Proteomes" id="UP000324222">
    <property type="component" value="Unassembled WGS sequence"/>
</dbReference>
<evidence type="ECO:0000313" key="2">
    <source>
        <dbReference type="Proteomes" id="UP000324222"/>
    </source>
</evidence>
<organism evidence="1 2">
    <name type="scientific">Portunus trituberculatus</name>
    <name type="common">Swimming crab</name>
    <name type="synonym">Neptunus trituberculatus</name>
    <dbReference type="NCBI Taxonomy" id="210409"/>
    <lineage>
        <taxon>Eukaryota</taxon>
        <taxon>Metazoa</taxon>
        <taxon>Ecdysozoa</taxon>
        <taxon>Arthropoda</taxon>
        <taxon>Crustacea</taxon>
        <taxon>Multicrustacea</taxon>
        <taxon>Malacostraca</taxon>
        <taxon>Eumalacostraca</taxon>
        <taxon>Eucarida</taxon>
        <taxon>Decapoda</taxon>
        <taxon>Pleocyemata</taxon>
        <taxon>Brachyura</taxon>
        <taxon>Eubrachyura</taxon>
        <taxon>Portunoidea</taxon>
        <taxon>Portunidae</taxon>
        <taxon>Portuninae</taxon>
        <taxon>Portunus</taxon>
    </lineage>
</organism>
<protein>
    <submittedName>
        <fullName evidence="1">Uncharacterized protein</fullName>
    </submittedName>
</protein>
<dbReference type="EMBL" id="VSRR010032753">
    <property type="protein sequence ID" value="MPC71367.1"/>
    <property type="molecule type" value="Genomic_DNA"/>
</dbReference>
<sequence length="86" mass="9870">MVVSRYPAASQTVEGQLRFEGERLSLQENIRILGVTIDHELRYDTYITSVARQTSQRVSSLRRVAGCLDPRAILTLYKAQIRLYMP</sequence>
<comment type="caution">
    <text evidence="1">The sequence shown here is derived from an EMBL/GenBank/DDBJ whole genome shotgun (WGS) entry which is preliminary data.</text>
</comment>
<proteinExistence type="predicted"/>
<accession>A0A5B7HQ57</accession>
<dbReference type="OrthoDB" id="6364030at2759"/>